<accession>A0AAN7CP74</accession>
<comment type="caution">
    <text evidence="1">The sequence shown here is derived from an EMBL/GenBank/DDBJ whole genome shotgun (WGS) entry which is preliminary data.</text>
</comment>
<reference evidence="1" key="1">
    <citation type="journal article" date="2023" name="Mol. Phylogenet. Evol.">
        <title>Genome-scale phylogeny and comparative genomics of the fungal order Sordariales.</title>
        <authorList>
            <person name="Hensen N."/>
            <person name="Bonometti L."/>
            <person name="Westerberg I."/>
            <person name="Brannstrom I.O."/>
            <person name="Guillou S."/>
            <person name="Cros-Aarteil S."/>
            <person name="Calhoun S."/>
            <person name="Haridas S."/>
            <person name="Kuo A."/>
            <person name="Mondo S."/>
            <person name="Pangilinan J."/>
            <person name="Riley R."/>
            <person name="LaButti K."/>
            <person name="Andreopoulos B."/>
            <person name="Lipzen A."/>
            <person name="Chen C."/>
            <person name="Yan M."/>
            <person name="Daum C."/>
            <person name="Ng V."/>
            <person name="Clum A."/>
            <person name="Steindorff A."/>
            <person name="Ohm R.A."/>
            <person name="Martin F."/>
            <person name="Silar P."/>
            <person name="Natvig D.O."/>
            <person name="Lalanne C."/>
            <person name="Gautier V."/>
            <person name="Ament-Velasquez S.L."/>
            <person name="Kruys A."/>
            <person name="Hutchinson M.I."/>
            <person name="Powell A.J."/>
            <person name="Barry K."/>
            <person name="Miller A.N."/>
            <person name="Grigoriev I.V."/>
            <person name="Debuchy R."/>
            <person name="Gladieux P."/>
            <person name="Hiltunen Thoren M."/>
            <person name="Johannesson H."/>
        </authorList>
    </citation>
    <scope>NUCLEOTIDE SEQUENCE</scope>
    <source>
        <strain evidence="1">CBS 359.72</strain>
    </source>
</reference>
<protein>
    <submittedName>
        <fullName evidence="1">Uncharacterized protein</fullName>
    </submittedName>
</protein>
<organism evidence="1 2">
    <name type="scientific">Corynascus novoguineensis</name>
    <dbReference type="NCBI Taxonomy" id="1126955"/>
    <lineage>
        <taxon>Eukaryota</taxon>
        <taxon>Fungi</taxon>
        <taxon>Dikarya</taxon>
        <taxon>Ascomycota</taxon>
        <taxon>Pezizomycotina</taxon>
        <taxon>Sordariomycetes</taxon>
        <taxon>Sordariomycetidae</taxon>
        <taxon>Sordariales</taxon>
        <taxon>Chaetomiaceae</taxon>
        <taxon>Corynascus</taxon>
    </lineage>
</organism>
<proteinExistence type="predicted"/>
<evidence type="ECO:0000313" key="2">
    <source>
        <dbReference type="Proteomes" id="UP001303647"/>
    </source>
</evidence>
<name>A0AAN7CP74_9PEZI</name>
<evidence type="ECO:0000313" key="1">
    <source>
        <dbReference type="EMBL" id="KAK4245788.1"/>
    </source>
</evidence>
<dbReference type="Proteomes" id="UP001303647">
    <property type="component" value="Unassembled WGS sequence"/>
</dbReference>
<dbReference type="EMBL" id="MU857691">
    <property type="protein sequence ID" value="KAK4245788.1"/>
    <property type="molecule type" value="Genomic_DNA"/>
</dbReference>
<keyword evidence="2" id="KW-1185">Reference proteome</keyword>
<dbReference type="AlphaFoldDB" id="A0AAN7CP74"/>
<gene>
    <name evidence="1" type="ORF">C7999DRAFT_33861</name>
</gene>
<reference evidence="1" key="2">
    <citation type="submission" date="2023-05" db="EMBL/GenBank/DDBJ databases">
        <authorList>
            <consortium name="Lawrence Berkeley National Laboratory"/>
            <person name="Steindorff A."/>
            <person name="Hensen N."/>
            <person name="Bonometti L."/>
            <person name="Westerberg I."/>
            <person name="Brannstrom I.O."/>
            <person name="Guillou S."/>
            <person name="Cros-Aarteil S."/>
            <person name="Calhoun S."/>
            <person name="Haridas S."/>
            <person name="Kuo A."/>
            <person name="Mondo S."/>
            <person name="Pangilinan J."/>
            <person name="Riley R."/>
            <person name="Labutti K."/>
            <person name="Andreopoulos B."/>
            <person name="Lipzen A."/>
            <person name="Chen C."/>
            <person name="Yanf M."/>
            <person name="Daum C."/>
            <person name="Ng V."/>
            <person name="Clum A."/>
            <person name="Ohm R."/>
            <person name="Martin F."/>
            <person name="Silar P."/>
            <person name="Natvig D."/>
            <person name="Lalanne C."/>
            <person name="Gautier V."/>
            <person name="Ament-Velasquez S.L."/>
            <person name="Kruys A."/>
            <person name="Hutchinson M.I."/>
            <person name="Powell A.J."/>
            <person name="Barry K."/>
            <person name="Miller A.N."/>
            <person name="Grigoriev I.V."/>
            <person name="Debuchy R."/>
            <person name="Gladieux P."/>
            <person name="Thoren M.H."/>
            <person name="Johannesson H."/>
        </authorList>
    </citation>
    <scope>NUCLEOTIDE SEQUENCE</scope>
    <source>
        <strain evidence="1">CBS 359.72</strain>
    </source>
</reference>
<sequence length="374" mass="42050">MSAVTLSCVPSIVDELTTEPKLDDEPKSVPHSRVLATRISASAGDAFLPGMGAGLIGGNISTNILTGVLAASTSTFSSIADIVRAARSGTTGIPTDQLARLGYNSREFYSAIGAIGSIIAPSARIIAELAKNVGHEFPSLWYVNFPDNMSAADVESVARHRQSMLDFRSWSSKKWWEEVNRRFGKPDEAIARISQSREFAQIACEDMVRMSWLRTIRQPNTYGYTIDCQRYELHAQIVARVFGDGWWVPDEDTVRILEPIFESIVRGASAGSQEYSQMHNVVMEKYSYDRTNKTITSYIRLISFEIREYCYEHITQGKHGTRQSRVQVKLSLCLYEAIFETALWDKFSATLDDDETDLLKDFVKSRTIELPERR</sequence>